<gene>
    <name evidence="3" type="ORF">D3218_18040</name>
</gene>
<dbReference type="InterPro" id="IPR009936">
    <property type="entry name" value="DUF1468"/>
</dbReference>
<feature type="transmembrane region" description="Helical" evidence="1">
    <location>
        <begin position="101"/>
        <end position="118"/>
    </location>
</feature>
<keyword evidence="4" id="KW-1185">Reference proteome</keyword>
<dbReference type="OrthoDB" id="8907787at2"/>
<accession>A0A3A1WN35</accession>
<sequence>MIGETKRRPGERAFTVVLFLGSLFLLWSAYGISGFEALSSPGAVPMATTFVMAVTLGIVLVKTARRPRDTAERLGREVLPPLVVVFAVLLLLYAVALEPLGFLPTSFLFLLVSIRILSKRSILHAALVALLSLALIYVLFRIVFTVLIPAGIVPEAEILSALRAAVGGWF</sequence>
<evidence type="ECO:0000313" key="4">
    <source>
        <dbReference type="Proteomes" id="UP000265750"/>
    </source>
</evidence>
<feature type="domain" description="DUF1468" evidence="2">
    <location>
        <begin position="16"/>
        <end position="149"/>
    </location>
</feature>
<organism evidence="3 4">
    <name type="scientific">Aureimonas flava</name>
    <dbReference type="NCBI Taxonomy" id="2320271"/>
    <lineage>
        <taxon>Bacteria</taxon>
        <taxon>Pseudomonadati</taxon>
        <taxon>Pseudomonadota</taxon>
        <taxon>Alphaproteobacteria</taxon>
        <taxon>Hyphomicrobiales</taxon>
        <taxon>Aurantimonadaceae</taxon>
        <taxon>Aureimonas</taxon>
    </lineage>
</organism>
<feature type="transmembrane region" description="Helical" evidence="1">
    <location>
        <begin position="74"/>
        <end position="95"/>
    </location>
</feature>
<dbReference type="RefSeq" id="WP_119541475.1">
    <property type="nucleotide sequence ID" value="NZ_QYRN01000012.1"/>
</dbReference>
<dbReference type="AlphaFoldDB" id="A0A3A1WN35"/>
<feature type="transmembrane region" description="Helical" evidence="1">
    <location>
        <begin position="12"/>
        <end position="30"/>
    </location>
</feature>
<name>A0A3A1WN35_9HYPH</name>
<protein>
    <submittedName>
        <fullName evidence="3">Tripartite tricarboxylate transporter TctB family protein</fullName>
    </submittedName>
</protein>
<reference evidence="4" key="1">
    <citation type="submission" date="2018-09" db="EMBL/GenBank/DDBJ databases">
        <authorList>
            <person name="Tuo L."/>
        </authorList>
    </citation>
    <scope>NUCLEOTIDE SEQUENCE [LARGE SCALE GENOMIC DNA]</scope>
    <source>
        <strain evidence="4">M2BS4Y-1</strain>
    </source>
</reference>
<comment type="caution">
    <text evidence="3">The sequence shown here is derived from an EMBL/GenBank/DDBJ whole genome shotgun (WGS) entry which is preliminary data.</text>
</comment>
<dbReference type="EMBL" id="QYRN01000012">
    <property type="protein sequence ID" value="RIX97984.1"/>
    <property type="molecule type" value="Genomic_DNA"/>
</dbReference>
<evidence type="ECO:0000256" key="1">
    <source>
        <dbReference type="SAM" id="Phobius"/>
    </source>
</evidence>
<proteinExistence type="predicted"/>
<keyword evidence="1" id="KW-1133">Transmembrane helix</keyword>
<dbReference type="Pfam" id="PF07331">
    <property type="entry name" value="TctB"/>
    <property type="match status" value="1"/>
</dbReference>
<feature type="transmembrane region" description="Helical" evidence="1">
    <location>
        <begin position="42"/>
        <end position="62"/>
    </location>
</feature>
<dbReference type="Proteomes" id="UP000265750">
    <property type="component" value="Unassembled WGS sequence"/>
</dbReference>
<feature type="transmembrane region" description="Helical" evidence="1">
    <location>
        <begin position="125"/>
        <end position="152"/>
    </location>
</feature>
<keyword evidence="1" id="KW-0812">Transmembrane</keyword>
<evidence type="ECO:0000259" key="2">
    <source>
        <dbReference type="Pfam" id="PF07331"/>
    </source>
</evidence>
<keyword evidence="1" id="KW-0472">Membrane</keyword>
<evidence type="ECO:0000313" key="3">
    <source>
        <dbReference type="EMBL" id="RIX97984.1"/>
    </source>
</evidence>